<name>A0AAD3GYL2_9STRA</name>
<dbReference type="GO" id="GO:0004065">
    <property type="term" value="F:arylsulfatase activity"/>
    <property type="evidence" value="ECO:0007669"/>
    <property type="project" value="TreeGrafter"/>
</dbReference>
<gene>
    <name evidence="8" type="ORF">CTEN210_00634</name>
</gene>
<evidence type="ECO:0000256" key="2">
    <source>
        <dbReference type="ARBA" id="ARBA00022723"/>
    </source>
</evidence>
<keyword evidence="4" id="KW-0106">Calcium</keyword>
<evidence type="ECO:0000256" key="5">
    <source>
        <dbReference type="SAM" id="MobiDB-lite"/>
    </source>
</evidence>
<evidence type="ECO:0000256" key="6">
    <source>
        <dbReference type="SAM" id="SignalP"/>
    </source>
</evidence>
<keyword evidence="3" id="KW-0378">Hydrolase</keyword>
<reference evidence="8 9" key="1">
    <citation type="journal article" date="2021" name="Sci. Rep.">
        <title>The genome of the diatom Chaetoceros tenuissimus carries an ancient integrated fragment of an extant virus.</title>
        <authorList>
            <person name="Hongo Y."/>
            <person name="Kimura K."/>
            <person name="Takaki Y."/>
            <person name="Yoshida Y."/>
            <person name="Baba S."/>
            <person name="Kobayashi G."/>
            <person name="Nagasaki K."/>
            <person name="Hano T."/>
            <person name="Tomaru Y."/>
        </authorList>
    </citation>
    <scope>NUCLEOTIDE SEQUENCE [LARGE SCALE GENOMIC DNA]</scope>
    <source>
        <strain evidence="8 9">NIES-3715</strain>
    </source>
</reference>
<evidence type="ECO:0000256" key="3">
    <source>
        <dbReference type="ARBA" id="ARBA00022801"/>
    </source>
</evidence>
<keyword evidence="9" id="KW-1185">Reference proteome</keyword>
<dbReference type="InterPro" id="IPR024607">
    <property type="entry name" value="Sulfatase_CS"/>
</dbReference>
<dbReference type="InterPro" id="IPR017850">
    <property type="entry name" value="Alkaline_phosphatase_core_sf"/>
</dbReference>
<dbReference type="Gene3D" id="3.40.720.10">
    <property type="entry name" value="Alkaline Phosphatase, subunit A"/>
    <property type="match status" value="1"/>
</dbReference>
<dbReference type="InterPro" id="IPR050738">
    <property type="entry name" value="Sulfatase"/>
</dbReference>
<keyword evidence="6" id="KW-0732">Signal</keyword>
<dbReference type="Pfam" id="PF00884">
    <property type="entry name" value="Sulfatase"/>
    <property type="match status" value="1"/>
</dbReference>
<dbReference type="GO" id="GO:0046872">
    <property type="term" value="F:metal ion binding"/>
    <property type="evidence" value="ECO:0007669"/>
    <property type="project" value="UniProtKB-KW"/>
</dbReference>
<dbReference type="PANTHER" id="PTHR42693:SF53">
    <property type="entry name" value="ENDO-4-O-SULFATASE"/>
    <property type="match status" value="1"/>
</dbReference>
<keyword evidence="2" id="KW-0479">Metal-binding</keyword>
<dbReference type="PANTHER" id="PTHR42693">
    <property type="entry name" value="ARYLSULFATASE FAMILY MEMBER"/>
    <property type="match status" value="1"/>
</dbReference>
<proteinExistence type="inferred from homology"/>
<dbReference type="AlphaFoldDB" id="A0AAD3GYL2"/>
<evidence type="ECO:0000313" key="8">
    <source>
        <dbReference type="EMBL" id="GFH44162.1"/>
    </source>
</evidence>
<evidence type="ECO:0000313" key="9">
    <source>
        <dbReference type="Proteomes" id="UP001054902"/>
    </source>
</evidence>
<dbReference type="SUPFAM" id="SSF53649">
    <property type="entry name" value="Alkaline phosphatase-like"/>
    <property type="match status" value="1"/>
</dbReference>
<sequence>MRFSASRRVIFLLQISVLYLLMARSRVKAHMAHCEDEGDFKDPIVHGVFTLNSCKDINRGTFTQREYYCSIQEILRRCPMACGRCGRKEEKDFLQSKAKSNSCSWLENNSEKNKWCSDKWVQMECKDICYRSGLSAVPLASTDVFHGPTSRIVSPTEVDGKRIVKRKIARQRHTPKEALRLLERNTTALTSLSSTKAPSLSTKTPTSSKAPSTTVSTKAPSSTKSPSFSTKVPSTTTSPSSSSKPSLHPSELPSIHPSTIPSNQPSTYPSSSQQPTTNPSSSSNPSSNPSESQAPTETPPKPNILVIMTDEHNMRTISAYRNYLLQKTGSKEDVDVWGLDQFVATPNIDRIAAEGALYSNFYTVAPLCTPSRASFMTGMYPTFTGASENSLPLDPNLKTFADILSDKLFYHTAYFGKWHLDGTPKPGFGPNGKKFGWKFNQYRYNRGHWKYLTETNGKLKEYVTEEEWLKDNPIDPDPLKSYTTDFFTNRAIEYMQRRVENGRRFAAFLSLVDPHGPNNTRQPYRDMYKDYYFKLPQSAILNAKSNPPPPEWTTFGQDFYDQEEYPLDSIDELLSEYESSNDWQIYMRWYFGMVACLDENIGKILDAIEDMGIQDDTIIIFTSDHGDLLREHGRQNKGHAYEMSASIPFMIRYPRKIKPGKVVETAYSSIDFFPTLIRLITDRDDIFSDVDLHGVDGSKELLSEEQYTNDGEKTIITYDKDGRWIAAVHSLGYKLVVGRTAKGEGAYLYDLNVDPNEMINFIDSEDLAEFKLQLQIALADAMSKYDLVKPNPNNVINTSDLYLDSVACHDNCSIFESTERNETVTCDTVTAEDCNDLDIFENCRNTCNSCECEDSTGPMFIQGAFVESCEKMEEYCNRSYKIRRFCRKTCKVCNE</sequence>
<feature type="domain" description="Sulfatase N-terminal" evidence="7">
    <location>
        <begin position="302"/>
        <end position="679"/>
    </location>
</feature>
<accession>A0AAD3GYL2</accession>
<evidence type="ECO:0000256" key="4">
    <source>
        <dbReference type="ARBA" id="ARBA00022837"/>
    </source>
</evidence>
<comment type="caution">
    <text evidence="8">The sequence shown here is derived from an EMBL/GenBank/DDBJ whole genome shotgun (WGS) entry which is preliminary data.</text>
</comment>
<feature type="signal peptide" evidence="6">
    <location>
        <begin position="1"/>
        <end position="29"/>
    </location>
</feature>
<evidence type="ECO:0000259" key="7">
    <source>
        <dbReference type="Pfam" id="PF00884"/>
    </source>
</evidence>
<dbReference type="Proteomes" id="UP001054902">
    <property type="component" value="Unassembled WGS sequence"/>
</dbReference>
<organism evidence="8 9">
    <name type="scientific">Chaetoceros tenuissimus</name>
    <dbReference type="NCBI Taxonomy" id="426638"/>
    <lineage>
        <taxon>Eukaryota</taxon>
        <taxon>Sar</taxon>
        <taxon>Stramenopiles</taxon>
        <taxon>Ochrophyta</taxon>
        <taxon>Bacillariophyta</taxon>
        <taxon>Coscinodiscophyceae</taxon>
        <taxon>Chaetocerotophycidae</taxon>
        <taxon>Chaetocerotales</taxon>
        <taxon>Chaetocerotaceae</taxon>
        <taxon>Chaetoceros</taxon>
    </lineage>
</organism>
<dbReference type="InterPro" id="IPR000917">
    <property type="entry name" value="Sulfatase_N"/>
</dbReference>
<feature type="compositionally biased region" description="Low complexity" evidence="5">
    <location>
        <begin position="186"/>
        <end position="254"/>
    </location>
</feature>
<evidence type="ECO:0000256" key="1">
    <source>
        <dbReference type="ARBA" id="ARBA00008779"/>
    </source>
</evidence>
<feature type="compositionally biased region" description="Low complexity" evidence="5">
    <location>
        <begin position="261"/>
        <end position="293"/>
    </location>
</feature>
<protein>
    <submittedName>
        <fullName evidence="8">Sulfatase S1_30</fullName>
    </submittedName>
</protein>
<dbReference type="EMBL" id="BLLK01000019">
    <property type="protein sequence ID" value="GFH44162.1"/>
    <property type="molecule type" value="Genomic_DNA"/>
</dbReference>
<dbReference type="PROSITE" id="PS00523">
    <property type="entry name" value="SULFATASE_1"/>
    <property type="match status" value="1"/>
</dbReference>
<comment type="similarity">
    <text evidence="1">Belongs to the sulfatase family.</text>
</comment>
<feature type="region of interest" description="Disordered" evidence="5">
    <location>
        <begin position="183"/>
        <end position="303"/>
    </location>
</feature>
<feature type="chain" id="PRO_5042230207" evidence="6">
    <location>
        <begin position="30"/>
        <end position="895"/>
    </location>
</feature>